<dbReference type="InterPro" id="IPR027268">
    <property type="entry name" value="Peptidase_M4/M1_CTD_sf"/>
</dbReference>
<dbReference type="GO" id="GO:0004177">
    <property type="term" value="F:aminopeptidase activity"/>
    <property type="evidence" value="ECO:0007669"/>
    <property type="project" value="UniProtKB-KW"/>
</dbReference>
<evidence type="ECO:0000256" key="15">
    <source>
        <dbReference type="SAM" id="MobiDB-lite"/>
    </source>
</evidence>
<proteinExistence type="inferred from homology"/>
<comment type="cofactor">
    <cofactor evidence="2">
        <name>Zn(2+)</name>
        <dbReference type="ChEBI" id="CHEBI:29105"/>
    </cofactor>
</comment>
<keyword evidence="8" id="KW-0645">Protease</keyword>
<evidence type="ECO:0000259" key="16">
    <source>
        <dbReference type="Pfam" id="PF01433"/>
    </source>
</evidence>
<evidence type="ECO:0000256" key="13">
    <source>
        <dbReference type="ARBA" id="ARBA00029811"/>
    </source>
</evidence>
<feature type="compositionally biased region" description="Basic and acidic residues" evidence="15">
    <location>
        <begin position="1"/>
        <end position="10"/>
    </location>
</feature>
<dbReference type="Gene3D" id="1.10.390.10">
    <property type="entry name" value="Neutral Protease Domain 2"/>
    <property type="match status" value="1"/>
</dbReference>
<evidence type="ECO:0000259" key="17">
    <source>
        <dbReference type="Pfam" id="PF17900"/>
    </source>
</evidence>
<feature type="domain" description="Aminopeptidase N-like N-terminal" evidence="17">
    <location>
        <begin position="28"/>
        <end position="199"/>
    </location>
</feature>
<gene>
    <name evidence="18" type="ORF">Cph01nite_08560</name>
</gene>
<comment type="similarity">
    <text evidence="4">Belongs to the peptidase M1 family.</text>
</comment>
<dbReference type="Pfam" id="PF01433">
    <property type="entry name" value="Peptidase_M1"/>
    <property type="match status" value="1"/>
</dbReference>
<accession>A0ABQ4DIC1</accession>
<dbReference type="CDD" id="cd09603">
    <property type="entry name" value="M1_APN_like"/>
    <property type="match status" value="1"/>
</dbReference>
<evidence type="ECO:0000256" key="3">
    <source>
        <dbReference type="ARBA" id="ARBA00004496"/>
    </source>
</evidence>
<evidence type="ECO:0000256" key="5">
    <source>
        <dbReference type="ARBA" id="ARBA00012564"/>
    </source>
</evidence>
<dbReference type="InterPro" id="IPR045357">
    <property type="entry name" value="Aminopeptidase_N-like_N"/>
</dbReference>
<dbReference type="Proteomes" id="UP000614741">
    <property type="component" value="Unassembled WGS sequence"/>
</dbReference>
<evidence type="ECO:0000256" key="12">
    <source>
        <dbReference type="ARBA" id="ARBA00023049"/>
    </source>
</evidence>
<keyword evidence="18" id="KW-0031">Aminopeptidase</keyword>
<dbReference type="Pfam" id="PF17900">
    <property type="entry name" value="Peptidase_M1_N"/>
    <property type="match status" value="1"/>
</dbReference>
<evidence type="ECO:0000256" key="8">
    <source>
        <dbReference type="ARBA" id="ARBA00022670"/>
    </source>
</evidence>
<feature type="region of interest" description="Disordered" evidence="15">
    <location>
        <begin position="1"/>
        <end position="23"/>
    </location>
</feature>
<dbReference type="EMBL" id="BONP01000003">
    <property type="protein sequence ID" value="GIG39094.1"/>
    <property type="molecule type" value="Genomic_DNA"/>
</dbReference>
<comment type="caution">
    <text evidence="18">The sequence shown here is derived from an EMBL/GenBank/DDBJ whole genome shotgun (WGS) entry which is preliminary data.</text>
</comment>
<dbReference type="PANTHER" id="PTHR45726">
    <property type="entry name" value="LEUKOTRIENE A-4 HYDROLASE"/>
    <property type="match status" value="1"/>
</dbReference>
<keyword evidence="19" id="KW-1185">Reference proteome</keyword>
<keyword evidence="12" id="KW-0482">Metalloprotease</keyword>
<evidence type="ECO:0000256" key="6">
    <source>
        <dbReference type="ARBA" id="ARBA00015611"/>
    </source>
</evidence>
<protein>
    <recommendedName>
        <fullName evidence="6">Aminopeptidase N</fullName>
        <ecNumber evidence="5">3.4.11.2</ecNumber>
    </recommendedName>
    <alternativeName>
        <fullName evidence="13">Alanine aminopeptidase</fullName>
    </alternativeName>
    <alternativeName>
        <fullName evidence="14">Lysyl aminopeptidase</fullName>
    </alternativeName>
</protein>
<dbReference type="SUPFAM" id="SSF63737">
    <property type="entry name" value="Leukotriene A4 hydrolase N-terminal domain"/>
    <property type="match status" value="1"/>
</dbReference>
<evidence type="ECO:0000256" key="10">
    <source>
        <dbReference type="ARBA" id="ARBA00022801"/>
    </source>
</evidence>
<sequence>MRPSRERPATDDADPYLPGRPDPGFTVQSYDLDLDYRVATNRLDGVAEVAATTTRPLEEVRLELTGLRVGDVRVDGARPARWRQQPRHLTVRLASALPAGASFTVRVAYQGQPRPLVGRWGDVGWEELTDGVIVAGQPDGAPSWFPCHDSPGDKAAFRVAVSAEAPYTVVANGVRTQRTARAGRVRWVYEQPEPTAPYLAAVQVGRYDELLLAGGPVVQRAYVPRPLVARARADLARQPQMMTLFTELFGPYPFAEYAVVVTADDLEVPLEAQAMSTFGANHVDGRGTWERLVAHELAHQWFGNSLTVGTWRDIWLHEGFACYAEWLWSAASGGQDADTLARASHARHARLPQDIDVADPGPDRMFDDRVYQRGALVLHALRLDLGEEAFARLLRTWAVTHRHSTVDTAAFVACASSVAGRPVDALVRRWLAARLPAWPA</sequence>
<evidence type="ECO:0000256" key="9">
    <source>
        <dbReference type="ARBA" id="ARBA00022723"/>
    </source>
</evidence>
<organism evidence="18 19">
    <name type="scientific">Cellulomonas phragmiteti</name>
    <dbReference type="NCBI Taxonomy" id="478780"/>
    <lineage>
        <taxon>Bacteria</taxon>
        <taxon>Bacillati</taxon>
        <taxon>Actinomycetota</taxon>
        <taxon>Actinomycetes</taxon>
        <taxon>Micrococcales</taxon>
        <taxon>Cellulomonadaceae</taxon>
        <taxon>Cellulomonas</taxon>
    </lineage>
</organism>
<evidence type="ECO:0000313" key="18">
    <source>
        <dbReference type="EMBL" id="GIG39094.1"/>
    </source>
</evidence>
<evidence type="ECO:0000256" key="2">
    <source>
        <dbReference type="ARBA" id="ARBA00001947"/>
    </source>
</evidence>
<evidence type="ECO:0000256" key="1">
    <source>
        <dbReference type="ARBA" id="ARBA00000098"/>
    </source>
</evidence>
<name>A0ABQ4DIC1_9CELL</name>
<evidence type="ECO:0000256" key="14">
    <source>
        <dbReference type="ARBA" id="ARBA00031533"/>
    </source>
</evidence>
<keyword evidence="7" id="KW-0963">Cytoplasm</keyword>
<feature type="domain" description="Peptidase M1 membrane alanine aminopeptidase" evidence="16">
    <location>
        <begin position="240"/>
        <end position="430"/>
    </location>
</feature>
<dbReference type="Gene3D" id="2.60.40.1730">
    <property type="entry name" value="tricorn interacting facor f3 domain"/>
    <property type="match status" value="1"/>
</dbReference>
<reference evidence="18 19" key="1">
    <citation type="submission" date="2021-01" db="EMBL/GenBank/DDBJ databases">
        <title>Whole genome shotgun sequence of Cellulomonas phragmiteti NBRC 110785.</title>
        <authorList>
            <person name="Komaki H."/>
            <person name="Tamura T."/>
        </authorList>
    </citation>
    <scope>NUCLEOTIDE SEQUENCE [LARGE SCALE GENOMIC DNA]</scope>
    <source>
        <strain evidence="18 19">NBRC 110785</strain>
    </source>
</reference>
<evidence type="ECO:0000256" key="4">
    <source>
        <dbReference type="ARBA" id="ARBA00010136"/>
    </source>
</evidence>
<evidence type="ECO:0000256" key="7">
    <source>
        <dbReference type="ARBA" id="ARBA00022490"/>
    </source>
</evidence>
<dbReference type="SUPFAM" id="SSF55486">
    <property type="entry name" value="Metalloproteases ('zincins'), catalytic domain"/>
    <property type="match status" value="1"/>
</dbReference>
<dbReference type="InterPro" id="IPR014782">
    <property type="entry name" value="Peptidase_M1_dom"/>
</dbReference>
<dbReference type="InterPro" id="IPR034015">
    <property type="entry name" value="M1_LTA4H"/>
</dbReference>
<comment type="catalytic activity">
    <reaction evidence="1">
        <text>Release of an N-terminal amino acid, Xaa-|-Yaa- from a peptide, amide or arylamide. Xaa is preferably Ala, but may be most amino acids including Pro (slow action). When a terminal hydrophobic residue is followed by a prolyl residue, the two may be released as an intact Xaa-Pro dipeptide.</text>
        <dbReference type="EC" id="3.4.11.2"/>
    </reaction>
</comment>
<dbReference type="PRINTS" id="PR00756">
    <property type="entry name" value="ALADIPTASE"/>
</dbReference>
<keyword evidence="11" id="KW-0862">Zinc</keyword>
<keyword evidence="9" id="KW-0479">Metal-binding</keyword>
<comment type="subcellular location">
    <subcellularLocation>
        <location evidence="3">Cytoplasm</location>
    </subcellularLocation>
</comment>
<dbReference type="EC" id="3.4.11.2" evidence="5"/>
<dbReference type="PANTHER" id="PTHR45726:SF3">
    <property type="entry name" value="LEUKOTRIENE A-4 HYDROLASE"/>
    <property type="match status" value="1"/>
</dbReference>
<keyword evidence="10" id="KW-0378">Hydrolase</keyword>
<evidence type="ECO:0000256" key="11">
    <source>
        <dbReference type="ARBA" id="ARBA00022833"/>
    </source>
</evidence>
<dbReference type="InterPro" id="IPR001930">
    <property type="entry name" value="Peptidase_M1"/>
</dbReference>
<dbReference type="InterPro" id="IPR042097">
    <property type="entry name" value="Aminopeptidase_N-like_N_sf"/>
</dbReference>
<evidence type="ECO:0000313" key="19">
    <source>
        <dbReference type="Proteomes" id="UP000614741"/>
    </source>
</evidence>